<dbReference type="InterPro" id="IPR021848">
    <property type="entry name" value="HODM_asu-like"/>
</dbReference>
<name>A0A2M9G6W5_9PROT</name>
<comment type="caution">
    <text evidence="1">The sequence shown here is derived from an EMBL/GenBank/DDBJ whole genome shotgun (WGS) entry which is preliminary data.</text>
</comment>
<dbReference type="EMBL" id="PHIG01000005">
    <property type="protein sequence ID" value="PJK31455.1"/>
    <property type="molecule type" value="Genomic_DNA"/>
</dbReference>
<keyword evidence="2" id="KW-1185">Reference proteome</keyword>
<evidence type="ECO:0000313" key="2">
    <source>
        <dbReference type="Proteomes" id="UP000229498"/>
    </source>
</evidence>
<protein>
    <recommendedName>
        <fullName evidence="3">DUF3445 domain-containing protein</fullName>
    </recommendedName>
</protein>
<accession>A0A2M9G6W5</accession>
<evidence type="ECO:0008006" key="3">
    <source>
        <dbReference type="Google" id="ProtNLM"/>
    </source>
</evidence>
<evidence type="ECO:0000313" key="1">
    <source>
        <dbReference type="EMBL" id="PJK31455.1"/>
    </source>
</evidence>
<dbReference type="AlphaFoldDB" id="A0A2M9G6W5"/>
<organism evidence="1 2">
    <name type="scientific">Minwuia thermotolerans</name>
    <dbReference type="NCBI Taxonomy" id="2056226"/>
    <lineage>
        <taxon>Bacteria</taxon>
        <taxon>Pseudomonadati</taxon>
        <taxon>Pseudomonadota</taxon>
        <taxon>Alphaproteobacteria</taxon>
        <taxon>Minwuiales</taxon>
        <taxon>Minwuiaceae</taxon>
        <taxon>Minwuia</taxon>
    </lineage>
</organism>
<dbReference type="Pfam" id="PF11927">
    <property type="entry name" value="HODM_asu-like"/>
    <property type="match status" value="1"/>
</dbReference>
<dbReference type="OrthoDB" id="5242510at2"/>
<reference evidence="1 2" key="1">
    <citation type="submission" date="2017-11" db="EMBL/GenBank/DDBJ databases">
        <title>Draft genome sequence of Rhizobiales bacterium SY3-13.</title>
        <authorList>
            <person name="Sun C."/>
        </authorList>
    </citation>
    <scope>NUCLEOTIDE SEQUENCE [LARGE SCALE GENOMIC DNA]</scope>
    <source>
        <strain evidence="1 2">SY3-13</strain>
    </source>
</reference>
<sequence>MGQLQGLRHHADHHRLRAVADAGGLPLSDGPGDRREVRRGVRGRVVIPYFPAEGGEYRLSLGLKVLQPAAWIEIDSNFASETAEKKRLLIENRNGVFLALPGSEAGQAELIETLSAHLLEHHADRYSHTSEGLRVAATGETVQPDPAAPLTAAASLVQEDVLLLQPSSEGHRLVAGLLGFPTRWRLADKMGKALAGIHEPVPGYADRLSRQMDRLFAALTPERLLWRLNFSLLDNPSLHQPGGHNDPNAGRGLTAGNIGEKLWFRVERQTLRLLPKTDTTVFTVRIHQARLRDVVTTPERARDLAAAIDGMSEGMRRYKSIPGFEAPLKAWLAVVAEG</sequence>
<proteinExistence type="predicted"/>
<gene>
    <name evidence="1" type="ORF">CVT23_01930</name>
</gene>
<dbReference type="Proteomes" id="UP000229498">
    <property type="component" value="Unassembled WGS sequence"/>
</dbReference>